<dbReference type="Proteomes" id="UP001596422">
    <property type="component" value="Unassembled WGS sequence"/>
</dbReference>
<proteinExistence type="predicted"/>
<organism evidence="1 2">
    <name type="scientific">Marinobacterium aestuariivivens</name>
    <dbReference type="NCBI Taxonomy" id="1698799"/>
    <lineage>
        <taxon>Bacteria</taxon>
        <taxon>Pseudomonadati</taxon>
        <taxon>Pseudomonadota</taxon>
        <taxon>Gammaproteobacteria</taxon>
        <taxon>Oceanospirillales</taxon>
        <taxon>Oceanospirillaceae</taxon>
        <taxon>Marinobacterium</taxon>
    </lineage>
</organism>
<comment type="caution">
    <text evidence="1">The sequence shown here is derived from an EMBL/GenBank/DDBJ whole genome shotgun (WGS) entry which is preliminary data.</text>
</comment>
<dbReference type="RefSeq" id="WP_379910764.1">
    <property type="nucleotide sequence ID" value="NZ_JBHSWE010000001.1"/>
</dbReference>
<keyword evidence="2" id="KW-1185">Reference proteome</keyword>
<evidence type="ECO:0000313" key="1">
    <source>
        <dbReference type="EMBL" id="MFC6672318.1"/>
    </source>
</evidence>
<reference evidence="2" key="1">
    <citation type="journal article" date="2019" name="Int. J. Syst. Evol. Microbiol.">
        <title>The Global Catalogue of Microorganisms (GCM) 10K type strain sequencing project: providing services to taxonomists for standard genome sequencing and annotation.</title>
        <authorList>
            <consortium name="The Broad Institute Genomics Platform"/>
            <consortium name="The Broad Institute Genome Sequencing Center for Infectious Disease"/>
            <person name="Wu L."/>
            <person name="Ma J."/>
        </authorList>
    </citation>
    <scope>NUCLEOTIDE SEQUENCE [LARGE SCALE GENOMIC DNA]</scope>
    <source>
        <strain evidence="2">NBRC 111756</strain>
    </source>
</reference>
<accession>A0ABW2A4M3</accession>
<evidence type="ECO:0000313" key="2">
    <source>
        <dbReference type="Proteomes" id="UP001596422"/>
    </source>
</evidence>
<protein>
    <submittedName>
        <fullName evidence="1">Uncharacterized protein</fullName>
    </submittedName>
</protein>
<sequence>MDRQNCEAPELYRHGVGIKKLRRFEVARAQGWKALELPRGGFDVIEFWIENRVMIELLTPDMAKDYLAATRKFRGPA</sequence>
<name>A0ABW2A4M3_9GAMM</name>
<dbReference type="EMBL" id="JBHSWE010000001">
    <property type="protein sequence ID" value="MFC6672318.1"/>
    <property type="molecule type" value="Genomic_DNA"/>
</dbReference>
<gene>
    <name evidence="1" type="ORF">ACFQDL_21280</name>
</gene>